<evidence type="ECO:0000313" key="11">
    <source>
        <dbReference type="Proteomes" id="UP000476176"/>
    </source>
</evidence>
<comment type="caution">
    <text evidence="2">The sequence shown here is derived from an EMBL/GenBank/DDBJ whole genome shotgun (WGS) entry which is preliminary data.</text>
</comment>
<dbReference type="EMBL" id="QXFW01006501">
    <property type="protein sequence ID" value="KAE8959100.1"/>
    <property type="molecule type" value="Genomic_DNA"/>
</dbReference>
<evidence type="ECO:0000313" key="3">
    <source>
        <dbReference type="EMBL" id="KAE9059528.1"/>
    </source>
</evidence>
<dbReference type="Proteomes" id="UP000440732">
    <property type="component" value="Unassembled WGS sequence"/>
</dbReference>
<evidence type="ECO:0000313" key="2">
    <source>
        <dbReference type="EMBL" id="KAE8959100.1"/>
    </source>
</evidence>
<evidence type="ECO:0000313" key="8">
    <source>
        <dbReference type="Proteomes" id="UP000440732"/>
    </source>
</evidence>
<dbReference type="EMBL" id="QXGD01005771">
    <property type="protein sequence ID" value="KAE9165047.1"/>
    <property type="molecule type" value="Genomic_DNA"/>
</dbReference>
<dbReference type="Proteomes" id="UP000441208">
    <property type="component" value="Unassembled WGS sequence"/>
</dbReference>
<evidence type="ECO:0000313" key="9">
    <source>
        <dbReference type="Proteomes" id="UP000441208"/>
    </source>
</evidence>
<dbReference type="EMBL" id="QXFZ01006028">
    <property type="protein sequence ID" value="KAE9059528.1"/>
    <property type="molecule type" value="Genomic_DNA"/>
</dbReference>
<sequence length="119" mass="12621">MCQPVASSPTACCGLLSACFASSVQIAAHVGHSKSGSSNGLSACKFVLGTIGFSSSVVCCLHLPRRGRLRRRGLSGWRSSLLRLRSCITFRRTAGSWLPAHLEIMSAQTFDSPSMCSIS</sequence>
<keyword evidence="1" id="KW-0472">Membrane</keyword>
<protein>
    <submittedName>
        <fullName evidence="2">Uncharacterized protein</fullName>
    </submittedName>
</protein>
<dbReference type="Proteomes" id="UP000460718">
    <property type="component" value="Unassembled WGS sequence"/>
</dbReference>
<dbReference type="Proteomes" id="UP000440367">
    <property type="component" value="Unassembled WGS sequence"/>
</dbReference>
<keyword evidence="1" id="KW-1133">Transmembrane helix</keyword>
<organism evidence="2 10">
    <name type="scientific">Phytophthora fragariae</name>
    <dbReference type="NCBI Taxonomy" id="53985"/>
    <lineage>
        <taxon>Eukaryota</taxon>
        <taxon>Sar</taxon>
        <taxon>Stramenopiles</taxon>
        <taxon>Oomycota</taxon>
        <taxon>Peronosporomycetes</taxon>
        <taxon>Peronosporales</taxon>
        <taxon>Peronosporaceae</taxon>
        <taxon>Phytophthora</taxon>
    </lineage>
</organism>
<dbReference type="EMBL" id="QXGA01006581">
    <property type="protein sequence ID" value="KAE9062610.1"/>
    <property type="molecule type" value="Genomic_DNA"/>
</dbReference>
<keyword evidence="1" id="KW-0812">Transmembrane</keyword>
<name>A0A6A3GQD6_9STRA</name>
<dbReference type="Proteomes" id="UP000476176">
    <property type="component" value="Unassembled WGS sequence"/>
</dbReference>
<dbReference type="EMBL" id="QXGC01006493">
    <property type="protein sequence ID" value="KAE9162323.1"/>
    <property type="molecule type" value="Genomic_DNA"/>
</dbReference>
<evidence type="ECO:0000313" key="5">
    <source>
        <dbReference type="EMBL" id="KAE9162323.1"/>
    </source>
</evidence>
<evidence type="ECO:0000313" key="7">
    <source>
        <dbReference type="Proteomes" id="UP000440367"/>
    </source>
</evidence>
<reference evidence="10 11" key="1">
    <citation type="submission" date="2018-09" db="EMBL/GenBank/DDBJ databases">
        <title>Genomic investigation of the strawberry pathogen Phytophthora fragariae indicates pathogenicity is determined by transcriptional variation in three key races.</title>
        <authorList>
            <person name="Adams T.M."/>
            <person name="Armitage A.D."/>
            <person name="Sobczyk M.K."/>
            <person name="Bates H.J."/>
            <person name="Dunwell J.M."/>
            <person name="Nellist C.F."/>
            <person name="Harrison R.J."/>
        </authorList>
    </citation>
    <scope>NUCLEOTIDE SEQUENCE [LARGE SCALE GENOMIC DNA]</scope>
    <source>
        <strain evidence="6 7">BC-1</strain>
        <strain evidence="5 11">BC-23</strain>
        <strain evidence="4 8">NOV-5</strain>
        <strain evidence="3 9">NOV-71</strain>
        <strain evidence="2 10">SCRP245</strain>
    </source>
</reference>
<gene>
    <name evidence="6" type="ORF">PF002_g31450</name>
    <name evidence="5" type="ORF">PF004_g30526</name>
    <name evidence="4" type="ORF">PF006_g31129</name>
    <name evidence="3" type="ORF">PF007_g30925</name>
    <name evidence="2" type="ORF">PF011_g30539</name>
</gene>
<feature type="transmembrane region" description="Helical" evidence="1">
    <location>
        <begin position="45"/>
        <end position="63"/>
    </location>
</feature>
<evidence type="ECO:0000313" key="6">
    <source>
        <dbReference type="EMBL" id="KAE9165047.1"/>
    </source>
</evidence>
<evidence type="ECO:0000313" key="4">
    <source>
        <dbReference type="EMBL" id="KAE9062610.1"/>
    </source>
</evidence>
<dbReference type="AlphaFoldDB" id="A0A6A3GQD6"/>
<accession>A0A6A3GQD6</accession>
<proteinExistence type="predicted"/>
<evidence type="ECO:0000313" key="10">
    <source>
        <dbReference type="Proteomes" id="UP000460718"/>
    </source>
</evidence>
<evidence type="ECO:0000256" key="1">
    <source>
        <dbReference type="SAM" id="Phobius"/>
    </source>
</evidence>